<sequence length="57" mass="6847">MAKYKVLERFRDIETEELHEVGKVVEYTVKRASEIQNNLKEFGISFLERIEETKDKE</sequence>
<proteinExistence type="predicted"/>
<organism evidence="1 2">
    <name type="scientific">Lactococcus garvieae</name>
    <dbReference type="NCBI Taxonomy" id="1363"/>
    <lineage>
        <taxon>Bacteria</taxon>
        <taxon>Bacillati</taxon>
        <taxon>Bacillota</taxon>
        <taxon>Bacilli</taxon>
        <taxon>Lactobacillales</taxon>
        <taxon>Streptococcaceae</taxon>
        <taxon>Lactococcus</taxon>
    </lineage>
</organism>
<evidence type="ECO:0000313" key="2">
    <source>
        <dbReference type="Proteomes" id="UP000504756"/>
    </source>
</evidence>
<dbReference type="Proteomes" id="UP000504756">
    <property type="component" value="Unassembled WGS sequence"/>
</dbReference>
<gene>
    <name evidence="1" type="ORF">ikelab_21660</name>
</gene>
<protein>
    <submittedName>
        <fullName evidence="1">Uncharacterized protein</fullName>
    </submittedName>
</protein>
<evidence type="ECO:0000313" key="1">
    <source>
        <dbReference type="EMBL" id="GFO52891.1"/>
    </source>
</evidence>
<dbReference type="RefSeq" id="WP_021722210.1">
    <property type="nucleotide sequence ID" value="NZ_BLXU01000020.1"/>
</dbReference>
<reference evidence="1 2" key="1">
    <citation type="submission" date="2020-06" db="EMBL/GenBank/DDBJ databases">
        <title>Draft genome sequence of Lactic acid bacteria from Okinawan-style tofu.</title>
        <authorList>
            <person name="Takara I."/>
            <person name="Ikematsu S."/>
        </authorList>
    </citation>
    <scope>NUCLEOTIDE SEQUENCE [LARGE SCALE GENOMIC DNA]</scope>
    <source>
        <strain evidence="2">lg38</strain>
    </source>
</reference>
<dbReference type="AlphaFoldDB" id="A0A6L2ZYV6"/>
<name>A0A6L2ZYV6_9LACT</name>
<dbReference type="EMBL" id="BLXU01000020">
    <property type="protein sequence ID" value="GFO52891.1"/>
    <property type="molecule type" value="Genomic_DNA"/>
</dbReference>
<comment type="caution">
    <text evidence="1">The sequence shown here is derived from an EMBL/GenBank/DDBJ whole genome shotgun (WGS) entry which is preliminary data.</text>
</comment>
<accession>A0A6L2ZYV6</accession>